<evidence type="ECO:0000313" key="9">
    <source>
        <dbReference type="Proteomes" id="UP000026249"/>
    </source>
</evidence>
<keyword evidence="6 8" id="KW-0012">Acyltransferase</keyword>
<keyword evidence="5" id="KW-0443">Lipid metabolism</keyword>
<dbReference type="GO" id="GO:0016020">
    <property type="term" value="C:membrane"/>
    <property type="evidence" value="ECO:0007669"/>
    <property type="project" value="GOC"/>
</dbReference>
<dbReference type="PANTHER" id="PTHR43378:SF2">
    <property type="entry name" value="UDP-3-O-ACYLGLUCOSAMINE N-ACYLTRANSFERASE 1, MITOCHONDRIAL-RELATED"/>
    <property type="match status" value="1"/>
</dbReference>
<keyword evidence="1" id="KW-0444">Lipid biosynthesis</keyword>
<evidence type="ECO:0000256" key="5">
    <source>
        <dbReference type="ARBA" id="ARBA00023098"/>
    </source>
</evidence>
<evidence type="ECO:0000313" key="8">
    <source>
        <dbReference type="EMBL" id="KAJ56893.1"/>
    </source>
</evidence>
<dbReference type="Pfam" id="PF25087">
    <property type="entry name" value="GMPPB_C"/>
    <property type="match status" value="1"/>
</dbReference>
<dbReference type="GO" id="GO:0009245">
    <property type="term" value="P:lipid A biosynthetic process"/>
    <property type="evidence" value="ECO:0007669"/>
    <property type="project" value="UniProtKB-KW"/>
</dbReference>
<keyword evidence="2" id="KW-0441">Lipid A biosynthesis</keyword>
<evidence type="ECO:0000256" key="1">
    <source>
        <dbReference type="ARBA" id="ARBA00022516"/>
    </source>
</evidence>
<dbReference type="Proteomes" id="UP000026249">
    <property type="component" value="Unassembled WGS sequence"/>
</dbReference>
<keyword evidence="3 8" id="KW-0808">Transferase</keyword>
<keyword evidence="9" id="KW-1185">Reference proteome</keyword>
<protein>
    <submittedName>
        <fullName evidence="8">UDP-3-O-(3-hydroxymyristoyl) glucosamine N-acyltransferase</fullName>
    </submittedName>
</protein>
<sequence length="363" mass="37245">MTHTVNQIADALGAKVEGDGTLEVTGVSEPASAGPNDLALAMSPKFAESLPQGAAQVAALWDGADWQALGLKAAVFVPRPRYALSGLTQLMDPGPEIAPGIHPTAVVDPSAQIGKGAAVGPFVVIGARVRIGKTARIASHVSIAEDAVIGDDALLMNGARIGSRVTIGDRFIAQPGAVVGSDGLSFVTPEKSNVERVRETMGQASEIAEQSWTRIHSLGAVEIGDDVELGANACIDKGTIRSTRVGNGTKIDNLVHVAHNVVIGNDCLFAAGVGIAGSTTLGDRVVLGGHVGVVDNISIGSDVVAGGGTKILSSVPAGRAVMGNPAVKMEQNIEIYKGLRRLPRLFKQVAELQKAVSKTAKSD</sequence>
<gene>
    <name evidence="8" type="ORF">ACMU_08120</name>
</gene>
<dbReference type="EMBL" id="JFKE01000002">
    <property type="protein sequence ID" value="KAJ56893.1"/>
    <property type="molecule type" value="Genomic_DNA"/>
</dbReference>
<dbReference type="NCBIfam" id="NF002060">
    <property type="entry name" value="PRK00892.1"/>
    <property type="match status" value="1"/>
</dbReference>
<dbReference type="InterPro" id="IPR007691">
    <property type="entry name" value="LpxD"/>
</dbReference>
<dbReference type="Pfam" id="PF00132">
    <property type="entry name" value="Hexapep"/>
    <property type="match status" value="1"/>
</dbReference>
<dbReference type="STRING" id="1454373.ACMU_08120"/>
<evidence type="ECO:0000256" key="6">
    <source>
        <dbReference type="ARBA" id="ARBA00023315"/>
    </source>
</evidence>
<evidence type="ECO:0000256" key="2">
    <source>
        <dbReference type="ARBA" id="ARBA00022556"/>
    </source>
</evidence>
<dbReference type="NCBIfam" id="TIGR01853">
    <property type="entry name" value="lipid_A_lpxD"/>
    <property type="match status" value="1"/>
</dbReference>
<comment type="caution">
    <text evidence="8">The sequence shown here is derived from an EMBL/GenBank/DDBJ whole genome shotgun (WGS) entry which is preliminary data.</text>
</comment>
<dbReference type="Gene3D" id="3.40.1390.10">
    <property type="entry name" value="MurE/MurF, N-terminal domain"/>
    <property type="match status" value="1"/>
</dbReference>
<dbReference type="InterPro" id="IPR011004">
    <property type="entry name" value="Trimer_LpxA-like_sf"/>
</dbReference>
<dbReference type="SUPFAM" id="SSF51161">
    <property type="entry name" value="Trimeric LpxA-like enzymes"/>
    <property type="match status" value="1"/>
</dbReference>
<dbReference type="InterPro" id="IPR056729">
    <property type="entry name" value="GMPPB_C"/>
</dbReference>
<dbReference type="OrthoDB" id="9784739at2"/>
<feature type="domain" description="Mannose-1-phosphate guanyltransferase C-terminal" evidence="7">
    <location>
        <begin position="102"/>
        <end position="182"/>
    </location>
</feature>
<organism evidence="8 9">
    <name type="scientific">Actibacterium mucosum KCTC 23349</name>
    <dbReference type="NCBI Taxonomy" id="1454373"/>
    <lineage>
        <taxon>Bacteria</taxon>
        <taxon>Pseudomonadati</taxon>
        <taxon>Pseudomonadota</taxon>
        <taxon>Alphaproteobacteria</taxon>
        <taxon>Rhodobacterales</taxon>
        <taxon>Roseobacteraceae</taxon>
        <taxon>Actibacterium</taxon>
    </lineage>
</organism>
<dbReference type="RefSeq" id="WP_035257318.1">
    <property type="nucleotide sequence ID" value="NZ_JFKE01000002.1"/>
</dbReference>
<dbReference type="PANTHER" id="PTHR43378">
    <property type="entry name" value="UDP-3-O-ACYLGLUCOSAMINE N-ACYLTRANSFERASE"/>
    <property type="match status" value="1"/>
</dbReference>
<dbReference type="InterPro" id="IPR001451">
    <property type="entry name" value="Hexapep"/>
</dbReference>
<name>A0A037ZMX4_9RHOB</name>
<dbReference type="Gene3D" id="2.160.10.10">
    <property type="entry name" value="Hexapeptide repeat proteins"/>
    <property type="match status" value="1"/>
</dbReference>
<dbReference type="CDD" id="cd03352">
    <property type="entry name" value="LbH_LpxD"/>
    <property type="match status" value="1"/>
</dbReference>
<dbReference type="InterPro" id="IPR018357">
    <property type="entry name" value="Hexapep_transf_CS"/>
</dbReference>
<evidence type="ECO:0000256" key="3">
    <source>
        <dbReference type="ARBA" id="ARBA00022679"/>
    </source>
</evidence>
<evidence type="ECO:0000259" key="7">
    <source>
        <dbReference type="Pfam" id="PF25087"/>
    </source>
</evidence>
<evidence type="ECO:0000256" key="4">
    <source>
        <dbReference type="ARBA" id="ARBA00022737"/>
    </source>
</evidence>
<dbReference type="GO" id="GO:0016410">
    <property type="term" value="F:N-acyltransferase activity"/>
    <property type="evidence" value="ECO:0007669"/>
    <property type="project" value="InterPro"/>
</dbReference>
<dbReference type="PROSITE" id="PS00101">
    <property type="entry name" value="HEXAPEP_TRANSFERASES"/>
    <property type="match status" value="1"/>
</dbReference>
<accession>A0A037ZMX4</accession>
<reference evidence="8 9" key="1">
    <citation type="submission" date="2014-03" db="EMBL/GenBank/DDBJ databases">
        <title>Draft Genome Sequence of Actibacterium mucosum KCTC 23349, a Marine Alphaproteobacterium with Complex Ionic Requirements Isolated from Mediterranean Seawater at Malvarrosa Beach, Valencia, Spain.</title>
        <authorList>
            <person name="Arahal D.R."/>
            <person name="Shao Z."/>
            <person name="Lai Q."/>
            <person name="Pujalte M.J."/>
        </authorList>
    </citation>
    <scope>NUCLEOTIDE SEQUENCE [LARGE SCALE GENOMIC DNA]</scope>
    <source>
        <strain evidence="8 9">KCTC 23349</strain>
    </source>
</reference>
<keyword evidence="4" id="KW-0677">Repeat</keyword>
<proteinExistence type="predicted"/>
<dbReference type="AlphaFoldDB" id="A0A037ZMX4"/>